<proteinExistence type="predicted"/>
<dbReference type="InterPro" id="IPR002575">
    <property type="entry name" value="Aminoglycoside_PTrfase"/>
</dbReference>
<dbReference type="PANTHER" id="PTHR39179">
    <property type="entry name" value="SPORE COAT PROTEIN I"/>
    <property type="match status" value="1"/>
</dbReference>
<evidence type="ECO:0000259" key="1">
    <source>
        <dbReference type="Pfam" id="PF01636"/>
    </source>
</evidence>
<dbReference type="EMBL" id="VTEZ01000003">
    <property type="protein sequence ID" value="TYS85422.1"/>
    <property type="molecule type" value="Genomic_DNA"/>
</dbReference>
<comment type="caution">
    <text evidence="2">The sequence shown here is derived from an EMBL/GenBank/DDBJ whole genome shotgun (WGS) entry which is preliminary data.</text>
</comment>
<dbReference type="GO" id="GO:0042601">
    <property type="term" value="C:endospore-forming forespore"/>
    <property type="evidence" value="ECO:0007669"/>
    <property type="project" value="TreeGrafter"/>
</dbReference>
<evidence type="ECO:0000313" key="3">
    <source>
        <dbReference type="Proteomes" id="UP000324269"/>
    </source>
</evidence>
<feature type="domain" description="Aminoglycoside phosphotransferase" evidence="1">
    <location>
        <begin position="38"/>
        <end position="237"/>
    </location>
</feature>
<dbReference type="InterPro" id="IPR011009">
    <property type="entry name" value="Kinase-like_dom_sf"/>
</dbReference>
<accession>A0A5D4UDL8</accession>
<organism evidence="2 3">
    <name type="scientific">Rossellomorea aquimaris</name>
    <dbReference type="NCBI Taxonomy" id="189382"/>
    <lineage>
        <taxon>Bacteria</taxon>
        <taxon>Bacillati</taxon>
        <taxon>Bacillota</taxon>
        <taxon>Bacilli</taxon>
        <taxon>Bacillales</taxon>
        <taxon>Bacillaceae</taxon>
        <taxon>Rossellomorea</taxon>
    </lineage>
</organism>
<dbReference type="GO" id="GO:0016740">
    <property type="term" value="F:transferase activity"/>
    <property type="evidence" value="ECO:0007669"/>
    <property type="project" value="UniProtKB-KW"/>
</dbReference>
<sequence length="312" mass="36834">MYITMFGKDLKMIEPLHDILLNWKVHPSSIETVESHPNVYKVKSRKKTYYLKKRLNSSVEKRIEELLLTSFLLEKGLPVERPLLTVSQQPYVQQHPVFYSLYQALEGLPVQVYSLSSMEGVGTYLSQLHSRLKQYVCKYKVEEWKVETHLREWIGGKETKMIERWGEGFLGRLNEWSYSYRKLPHQLVHSDCHPRNILMKEKRATGIIDFERIRKAPRIADVCYFLAGMLKDQVKQREDEQLECIHAFMGGYQSDGTLTQEEKELIPFLVIIFLLQYTFFYNQKGYSHVVSAYIPFINRLVNSGDYQRAFQM</sequence>
<dbReference type="AlphaFoldDB" id="A0A5D4UDL8"/>
<evidence type="ECO:0000313" key="2">
    <source>
        <dbReference type="EMBL" id="TYS85422.1"/>
    </source>
</evidence>
<dbReference type="Pfam" id="PF01636">
    <property type="entry name" value="APH"/>
    <property type="match status" value="1"/>
</dbReference>
<dbReference type="OrthoDB" id="48950at2"/>
<dbReference type="InterPro" id="IPR047175">
    <property type="entry name" value="CotS-like"/>
</dbReference>
<dbReference type="Gene3D" id="3.90.1200.10">
    <property type="match status" value="1"/>
</dbReference>
<name>A0A5D4UDL8_9BACI</name>
<gene>
    <name evidence="2" type="ORF">FZC85_10535</name>
</gene>
<protein>
    <submittedName>
        <fullName evidence="2">Phosphotransferase</fullName>
    </submittedName>
</protein>
<reference evidence="2 3" key="1">
    <citation type="submission" date="2019-08" db="EMBL/GenBank/DDBJ databases">
        <title>Bacillus genomes from the desert of Cuatro Cienegas, Coahuila.</title>
        <authorList>
            <person name="Olmedo-Alvarez G."/>
        </authorList>
    </citation>
    <scope>NUCLEOTIDE SEQUENCE [LARGE SCALE GENOMIC DNA]</scope>
    <source>
        <strain evidence="2 3">CH87b_3T</strain>
    </source>
</reference>
<dbReference type="PANTHER" id="PTHR39179:SF2">
    <property type="entry name" value="ENDOSPORE COAT-ASSOCIATED PROTEIN YUTH"/>
    <property type="match status" value="1"/>
</dbReference>
<dbReference type="Gene3D" id="3.30.200.20">
    <property type="entry name" value="Phosphorylase Kinase, domain 1"/>
    <property type="match status" value="1"/>
</dbReference>
<dbReference type="Proteomes" id="UP000324269">
    <property type="component" value="Unassembled WGS sequence"/>
</dbReference>
<keyword evidence="2" id="KW-0808">Transferase</keyword>
<dbReference type="SUPFAM" id="SSF56112">
    <property type="entry name" value="Protein kinase-like (PK-like)"/>
    <property type="match status" value="1"/>
</dbReference>